<accession>A0AA49FJJ6</accession>
<sequence>MMVKFHSLAAGEILMFGDVARRMMELMGKEPAERGVVTVEQLPEAIARLKAAIAEDKRRHAGRHDEDPPADEPDGSGGTRPHVDLARRALPLAELLERSLERGKPVLWGV</sequence>
<reference evidence="2" key="1">
    <citation type="journal article" date="2023" name="Nat. Microbiol.">
        <title>Enrichment and characterization of a nitric oxide-reducing microbial community in a continuous bioreactor.</title>
        <authorList>
            <person name="Garrido-Amador P."/>
            <person name="Stortenbeker N."/>
            <person name="Wessels H.J.C.T."/>
            <person name="Speth D.R."/>
            <person name="Garcia-Heredia I."/>
            <person name="Kartal B."/>
        </authorList>
    </citation>
    <scope>NUCLEOTIDE SEQUENCE</scope>
    <source>
        <strain evidence="2">MAG1</strain>
    </source>
</reference>
<feature type="compositionally biased region" description="Basic and acidic residues" evidence="1">
    <location>
        <begin position="53"/>
        <end position="67"/>
    </location>
</feature>
<proteinExistence type="predicted"/>
<name>A0AA49FJJ6_9PROT</name>
<dbReference type="InterPro" id="IPR014991">
    <property type="entry name" value="DUF1840"/>
</dbReference>
<dbReference type="Proteomes" id="UP001234916">
    <property type="component" value="Chromosome"/>
</dbReference>
<feature type="region of interest" description="Disordered" evidence="1">
    <location>
        <begin position="53"/>
        <end position="84"/>
    </location>
</feature>
<evidence type="ECO:0000313" key="2">
    <source>
        <dbReference type="EMBL" id="WIM04972.1"/>
    </source>
</evidence>
<organism evidence="2">
    <name type="scientific">Candidatus Nitricoxidivorans perseverans</name>
    <dbReference type="NCBI Taxonomy" id="2975601"/>
    <lineage>
        <taxon>Bacteria</taxon>
        <taxon>Pseudomonadati</taxon>
        <taxon>Pseudomonadota</taxon>
        <taxon>Betaproteobacteria</taxon>
        <taxon>Nitrosomonadales</taxon>
        <taxon>Sterolibacteriaceae</taxon>
        <taxon>Candidatus Nitricoxidivorans</taxon>
    </lineage>
</organism>
<dbReference type="Pfam" id="PF08895">
    <property type="entry name" value="DUF1840"/>
    <property type="match status" value="1"/>
</dbReference>
<protein>
    <submittedName>
        <fullName evidence="2">DUF1840 domain-containing protein</fullName>
    </submittedName>
</protein>
<dbReference type="AlphaFoldDB" id="A0AA49FJJ6"/>
<dbReference type="KEGG" id="npv:OHM77_09720"/>
<gene>
    <name evidence="2" type="ORF">OHM77_09720</name>
</gene>
<dbReference type="EMBL" id="CP107246">
    <property type="protein sequence ID" value="WIM04972.1"/>
    <property type="molecule type" value="Genomic_DNA"/>
</dbReference>
<evidence type="ECO:0000256" key="1">
    <source>
        <dbReference type="SAM" id="MobiDB-lite"/>
    </source>
</evidence>